<feature type="transmembrane region" description="Helical" evidence="2">
    <location>
        <begin position="68"/>
        <end position="88"/>
    </location>
</feature>
<evidence type="ECO:0000259" key="3">
    <source>
        <dbReference type="Pfam" id="PF20152"/>
    </source>
</evidence>
<dbReference type="Pfam" id="PF20152">
    <property type="entry name" value="DUF6534"/>
    <property type="match status" value="1"/>
</dbReference>
<feature type="transmembrane region" description="Helical" evidence="2">
    <location>
        <begin position="178"/>
        <end position="202"/>
    </location>
</feature>
<reference evidence="4 5" key="1">
    <citation type="journal article" date="2016" name="Mol. Biol. Evol.">
        <title>Comparative Genomics of Early-Diverging Mushroom-Forming Fungi Provides Insights into the Origins of Lignocellulose Decay Capabilities.</title>
        <authorList>
            <person name="Nagy L.G."/>
            <person name="Riley R."/>
            <person name="Tritt A."/>
            <person name="Adam C."/>
            <person name="Daum C."/>
            <person name="Floudas D."/>
            <person name="Sun H."/>
            <person name="Yadav J.S."/>
            <person name="Pangilinan J."/>
            <person name="Larsson K.H."/>
            <person name="Matsuura K."/>
            <person name="Barry K."/>
            <person name="Labutti K."/>
            <person name="Kuo R."/>
            <person name="Ohm R.A."/>
            <person name="Bhattacharya S.S."/>
            <person name="Shirouzu T."/>
            <person name="Yoshinaga Y."/>
            <person name="Martin F.M."/>
            <person name="Grigoriev I.V."/>
            <person name="Hibbett D.S."/>
        </authorList>
    </citation>
    <scope>NUCLEOTIDE SEQUENCE [LARGE SCALE GENOMIC DNA]</scope>
    <source>
        <strain evidence="4 5">HHB12029</strain>
    </source>
</reference>
<proteinExistence type="predicted"/>
<accession>A0A165K799</accession>
<feature type="domain" description="DUF6534" evidence="3">
    <location>
        <begin position="142"/>
        <end position="232"/>
    </location>
</feature>
<keyword evidence="5" id="KW-1185">Reference proteome</keyword>
<feature type="transmembrane region" description="Helical" evidence="2">
    <location>
        <begin position="95"/>
        <end position="117"/>
    </location>
</feature>
<dbReference type="OrthoDB" id="2536347at2759"/>
<dbReference type="AlphaFoldDB" id="A0A165K799"/>
<dbReference type="InParanoid" id="A0A165K799"/>
<feature type="transmembrane region" description="Helical" evidence="2">
    <location>
        <begin position="137"/>
        <end position="158"/>
    </location>
</feature>
<feature type="region of interest" description="Disordered" evidence="1">
    <location>
        <begin position="235"/>
        <end position="282"/>
    </location>
</feature>
<name>A0A165K799_EXIGL</name>
<dbReference type="PANTHER" id="PTHR40465">
    <property type="entry name" value="CHROMOSOME 1, WHOLE GENOME SHOTGUN SEQUENCE"/>
    <property type="match status" value="1"/>
</dbReference>
<keyword evidence="2" id="KW-0812">Transmembrane</keyword>
<feature type="transmembrane region" description="Helical" evidence="2">
    <location>
        <begin position="24"/>
        <end position="48"/>
    </location>
</feature>
<feature type="region of interest" description="Disordered" evidence="1">
    <location>
        <begin position="315"/>
        <end position="336"/>
    </location>
</feature>
<gene>
    <name evidence="4" type="ORF">EXIGLDRAFT_610004</name>
</gene>
<evidence type="ECO:0000313" key="5">
    <source>
        <dbReference type="Proteomes" id="UP000077266"/>
    </source>
</evidence>
<sequence length="412" mass="45385">MGVLLPQLYTYNTHYPNDAAWMKALVYSLAILEVLQTCLVTADAFHWFVFGYGNMSRLDDTFLNSWDVPLLDAVVALVAQLFYCWRILILRPKSYIILGSIILVAIAQCVAGIVVAVQAHNLGKLSLIGENSIFPYIWLSGSALADIMITATLAWTLLMASPKKGVSQRSRKIITRIVMITAETNSLTAGVAIIALIIFVAVPSHSALVVPPTAIMGKLYTNCLVAVLNHRSPERDELGNTVTGSRSESHSMQLNSRSQWQTTSRRGGARGGPRLHESAKGNNAGAFPINISVVQDVEVEDDFKGQSSVMAITQPVSGRQHRSPNTPDSWETEDGPTEVHTTLGVDGQRLIVHLCCRYPAWRTDTILMASARPAMVQQRTRSAGVLLHSVTSYGYKFFLRSTAYHRNVYFHL</sequence>
<dbReference type="InterPro" id="IPR045339">
    <property type="entry name" value="DUF6534"/>
</dbReference>
<feature type="compositionally biased region" description="Polar residues" evidence="1">
    <location>
        <begin position="240"/>
        <end position="265"/>
    </location>
</feature>
<evidence type="ECO:0000256" key="1">
    <source>
        <dbReference type="SAM" id="MobiDB-lite"/>
    </source>
</evidence>
<dbReference type="PANTHER" id="PTHR40465:SF1">
    <property type="entry name" value="DUF6534 DOMAIN-CONTAINING PROTEIN"/>
    <property type="match status" value="1"/>
</dbReference>
<evidence type="ECO:0000256" key="2">
    <source>
        <dbReference type="SAM" id="Phobius"/>
    </source>
</evidence>
<protein>
    <recommendedName>
        <fullName evidence="3">DUF6534 domain-containing protein</fullName>
    </recommendedName>
</protein>
<keyword evidence="2" id="KW-1133">Transmembrane helix</keyword>
<feature type="compositionally biased region" description="Polar residues" evidence="1">
    <location>
        <begin position="315"/>
        <end position="329"/>
    </location>
</feature>
<organism evidence="4 5">
    <name type="scientific">Exidia glandulosa HHB12029</name>
    <dbReference type="NCBI Taxonomy" id="1314781"/>
    <lineage>
        <taxon>Eukaryota</taxon>
        <taxon>Fungi</taxon>
        <taxon>Dikarya</taxon>
        <taxon>Basidiomycota</taxon>
        <taxon>Agaricomycotina</taxon>
        <taxon>Agaricomycetes</taxon>
        <taxon>Auriculariales</taxon>
        <taxon>Exidiaceae</taxon>
        <taxon>Exidia</taxon>
    </lineage>
</organism>
<evidence type="ECO:0000313" key="4">
    <source>
        <dbReference type="EMBL" id="KZV95906.1"/>
    </source>
</evidence>
<keyword evidence="2" id="KW-0472">Membrane</keyword>
<dbReference type="Proteomes" id="UP000077266">
    <property type="component" value="Unassembled WGS sequence"/>
</dbReference>
<dbReference type="EMBL" id="KV425950">
    <property type="protein sequence ID" value="KZV95906.1"/>
    <property type="molecule type" value="Genomic_DNA"/>
</dbReference>